<evidence type="ECO:0000313" key="2">
    <source>
        <dbReference type="Proteomes" id="UP001177021"/>
    </source>
</evidence>
<organism evidence="1 2">
    <name type="scientific">Trifolium pratense</name>
    <name type="common">Red clover</name>
    <dbReference type="NCBI Taxonomy" id="57577"/>
    <lineage>
        <taxon>Eukaryota</taxon>
        <taxon>Viridiplantae</taxon>
        <taxon>Streptophyta</taxon>
        <taxon>Embryophyta</taxon>
        <taxon>Tracheophyta</taxon>
        <taxon>Spermatophyta</taxon>
        <taxon>Magnoliopsida</taxon>
        <taxon>eudicotyledons</taxon>
        <taxon>Gunneridae</taxon>
        <taxon>Pentapetalae</taxon>
        <taxon>rosids</taxon>
        <taxon>fabids</taxon>
        <taxon>Fabales</taxon>
        <taxon>Fabaceae</taxon>
        <taxon>Papilionoideae</taxon>
        <taxon>50 kb inversion clade</taxon>
        <taxon>NPAAA clade</taxon>
        <taxon>Hologalegina</taxon>
        <taxon>IRL clade</taxon>
        <taxon>Trifolieae</taxon>
        <taxon>Trifolium</taxon>
    </lineage>
</organism>
<dbReference type="Proteomes" id="UP001177021">
    <property type="component" value="Unassembled WGS sequence"/>
</dbReference>
<comment type="caution">
    <text evidence="1">The sequence shown here is derived from an EMBL/GenBank/DDBJ whole genome shotgun (WGS) entry which is preliminary data.</text>
</comment>
<accession>A0ACB0JB03</accession>
<protein>
    <submittedName>
        <fullName evidence="1">Uncharacterized protein</fullName>
    </submittedName>
</protein>
<proteinExistence type="predicted"/>
<sequence length="382" mass="43826">MASKDIKVSNHIPSDLAFSILSKLPIVSIKRFSCVHKSWALLFQNPNFMSAVGKNFISQYNSFYDDTCLMLKRTQGYDNRCVFDMLSGERFENRVRLDLPLPFQDDDTCIQILGSSINGIICLYQEGDHSKIVLWKPTAKEFTIIPSDNVNYLPYSTTLTKTHGFGYDSVSDDYKVIRHATLFERDTDSRSRNYLEGYRLYISKSVGKFWEIYSMRSNSWRKLDIDMPLRINESVVVYMNGMCHWWGIKGGKEYVVSFDLSNDVFLTTPTPLDMCDNSNLGMVERHLVVLNMSISLISNYAMNTTFHISVLGQLGVRESWTKLFIVGPLLGVEHPIGVGKRGNIFFRKENYKLAYLDLSTEIIEEIGIQGESHFCQIVIYKS</sequence>
<name>A0ACB0JB03_TRIPR</name>
<reference evidence="1" key="1">
    <citation type="submission" date="2023-10" db="EMBL/GenBank/DDBJ databases">
        <authorList>
            <person name="Rodriguez Cubillos JULIANA M."/>
            <person name="De Vega J."/>
        </authorList>
    </citation>
    <scope>NUCLEOTIDE SEQUENCE</scope>
</reference>
<evidence type="ECO:0000313" key="1">
    <source>
        <dbReference type="EMBL" id="CAJ2641176.1"/>
    </source>
</evidence>
<dbReference type="EMBL" id="CASHSV030000024">
    <property type="protein sequence ID" value="CAJ2641176.1"/>
    <property type="molecule type" value="Genomic_DNA"/>
</dbReference>
<keyword evidence="2" id="KW-1185">Reference proteome</keyword>
<gene>
    <name evidence="1" type="ORF">MILVUS5_LOCUS10880</name>
</gene>